<feature type="domain" description="HMA" evidence="8">
    <location>
        <begin position="3"/>
        <end position="69"/>
    </location>
</feature>
<dbReference type="EMBL" id="CAJNJQ010000953">
    <property type="protein sequence ID" value="CAE7110842.1"/>
    <property type="molecule type" value="Genomic_DNA"/>
</dbReference>
<dbReference type="Gene3D" id="3.30.70.100">
    <property type="match status" value="1"/>
</dbReference>
<comment type="caution">
    <text evidence="9">The sequence shown here is derived from an EMBL/GenBank/DDBJ whole genome shotgun (WGS) entry which is preliminary data.</text>
</comment>
<reference evidence="9" key="1">
    <citation type="submission" date="2021-01" db="EMBL/GenBank/DDBJ databases">
        <authorList>
            <person name="Kaushik A."/>
        </authorList>
    </citation>
    <scope>NUCLEOTIDE SEQUENCE</scope>
    <source>
        <strain evidence="9">AG5</strain>
    </source>
</reference>
<gene>
    <name evidence="9" type="ORF">RDB_LOCUS48323</name>
</gene>
<comment type="similarity">
    <text evidence="7">Belongs to the ATX1 family.</text>
</comment>
<name>A0A8H3HVN3_9AGAM</name>
<dbReference type="PANTHER" id="PTHR46365">
    <property type="entry name" value="COPPER TRANSPORT PROTEIN ATOX1"/>
    <property type="match status" value="1"/>
</dbReference>
<dbReference type="Proteomes" id="UP000663827">
    <property type="component" value="Unassembled WGS sequence"/>
</dbReference>
<dbReference type="InterPro" id="IPR051881">
    <property type="entry name" value="Copper_transport_ATOX1-like"/>
</dbReference>
<dbReference type="InterPro" id="IPR006121">
    <property type="entry name" value="HMA_dom"/>
</dbReference>
<evidence type="ECO:0000256" key="1">
    <source>
        <dbReference type="ARBA" id="ARBA00022448"/>
    </source>
</evidence>
<evidence type="ECO:0000256" key="5">
    <source>
        <dbReference type="ARBA" id="ARBA00023065"/>
    </source>
</evidence>
<keyword evidence="3" id="KW-0187">Copper transport</keyword>
<dbReference type="FunFam" id="3.30.70.100:FF:000008">
    <property type="entry name" value="Copper transport protein ATOX1"/>
    <property type="match status" value="1"/>
</dbReference>
<evidence type="ECO:0000259" key="8">
    <source>
        <dbReference type="PROSITE" id="PS50846"/>
    </source>
</evidence>
<accession>A0A8H3HVN3</accession>
<sequence length="78" mass="8374">MSDQTYKFNVVMTCGGCSGAIDRVLKRAKDAGDVSSYEVSLEKQEVLVTGKASYDDILAKIKKTGKEVKSGETVAPIN</sequence>
<dbReference type="GO" id="GO:0016531">
    <property type="term" value="F:copper chaperone activity"/>
    <property type="evidence" value="ECO:0007669"/>
    <property type="project" value="TreeGrafter"/>
</dbReference>
<evidence type="ECO:0000256" key="6">
    <source>
        <dbReference type="ARBA" id="ARBA00023186"/>
    </source>
</evidence>
<organism evidence="9 10">
    <name type="scientific">Rhizoctonia solani</name>
    <dbReference type="NCBI Taxonomy" id="456999"/>
    <lineage>
        <taxon>Eukaryota</taxon>
        <taxon>Fungi</taxon>
        <taxon>Dikarya</taxon>
        <taxon>Basidiomycota</taxon>
        <taxon>Agaricomycotina</taxon>
        <taxon>Agaricomycetes</taxon>
        <taxon>Cantharellales</taxon>
        <taxon>Ceratobasidiaceae</taxon>
        <taxon>Rhizoctonia</taxon>
    </lineage>
</organism>
<evidence type="ECO:0000256" key="3">
    <source>
        <dbReference type="ARBA" id="ARBA00022796"/>
    </source>
</evidence>
<dbReference type="PANTHER" id="PTHR46365:SF1">
    <property type="entry name" value="COPPER TRANSPORT PROTEIN ATOX1"/>
    <property type="match status" value="1"/>
</dbReference>
<dbReference type="AlphaFoldDB" id="A0A8H3HVN3"/>
<evidence type="ECO:0000313" key="9">
    <source>
        <dbReference type="EMBL" id="CAE7110842.1"/>
    </source>
</evidence>
<evidence type="ECO:0000313" key="10">
    <source>
        <dbReference type="Proteomes" id="UP000663827"/>
    </source>
</evidence>
<dbReference type="GO" id="GO:0046872">
    <property type="term" value="F:metal ion binding"/>
    <property type="evidence" value="ECO:0007669"/>
    <property type="project" value="UniProtKB-KW"/>
</dbReference>
<proteinExistence type="inferred from homology"/>
<keyword evidence="4" id="KW-0186">Copper</keyword>
<dbReference type="GO" id="GO:0005829">
    <property type="term" value="C:cytosol"/>
    <property type="evidence" value="ECO:0007669"/>
    <property type="project" value="TreeGrafter"/>
</dbReference>
<dbReference type="Pfam" id="PF00403">
    <property type="entry name" value="HMA"/>
    <property type="match status" value="1"/>
</dbReference>
<dbReference type="GO" id="GO:0006825">
    <property type="term" value="P:copper ion transport"/>
    <property type="evidence" value="ECO:0007669"/>
    <property type="project" value="UniProtKB-KW"/>
</dbReference>
<evidence type="ECO:0000256" key="7">
    <source>
        <dbReference type="ARBA" id="ARBA00038171"/>
    </source>
</evidence>
<keyword evidence="1" id="KW-0813">Transport</keyword>
<dbReference type="SUPFAM" id="SSF55008">
    <property type="entry name" value="HMA, heavy metal-associated domain"/>
    <property type="match status" value="1"/>
</dbReference>
<dbReference type="CDD" id="cd00371">
    <property type="entry name" value="HMA"/>
    <property type="match status" value="1"/>
</dbReference>
<evidence type="ECO:0000256" key="2">
    <source>
        <dbReference type="ARBA" id="ARBA00022723"/>
    </source>
</evidence>
<keyword evidence="5" id="KW-0406">Ion transport</keyword>
<keyword evidence="2" id="KW-0479">Metal-binding</keyword>
<evidence type="ECO:0000256" key="4">
    <source>
        <dbReference type="ARBA" id="ARBA00023008"/>
    </source>
</evidence>
<keyword evidence="6" id="KW-0143">Chaperone</keyword>
<dbReference type="InterPro" id="IPR036163">
    <property type="entry name" value="HMA_dom_sf"/>
</dbReference>
<dbReference type="PROSITE" id="PS50846">
    <property type="entry name" value="HMA_2"/>
    <property type="match status" value="1"/>
</dbReference>
<protein>
    <recommendedName>
        <fullName evidence="8">HMA domain-containing protein</fullName>
    </recommendedName>
</protein>